<dbReference type="Pfam" id="PF01040">
    <property type="entry name" value="UbiA"/>
    <property type="match status" value="1"/>
</dbReference>
<feature type="transmembrane region" description="Helical" evidence="5">
    <location>
        <begin position="158"/>
        <end position="175"/>
    </location>
</feature>
<evidence type="ECO:0000256" key="1">
    <source>
        <dbReference type="ARBA" id="ARBA00004651"/>
    </source>
</evidence>
<evidence type="ECO:0000256" key="4">
    <source>
        <dbReference type="ARBA" id="ARBA00023136"/>
    </source>
</evidence>
<dbReference type="CDD" id="cd13961">
    <property type="entry name" value="PT_UbiA_DGGGPS"/>
    <property type="match status" value="1"/>
</dbReference>
<feature type="transmembrane region" description="Helical" evidence="5">
    <location>
        <begin position="134"/>
        <end position="151"/>
    </location>
</feature>
<evidence type="ECO:0000256" key="3">
    <source>
        <dbReference type="ARBA" id="ARBA00022989"/>
    </source>
</evidence>
<dbReference type="InterPro" id="IPR044878">
    <property type="entry name" value="UbiA_sf"/>
</dbReference>
<dbReference type="Gene3D" id="1.10.357.140">
    <property type="entry name" value="UbiA prenyltransferase"/>
    <property type="match status" value="1"/>
</dbReference>
<sequence length="302" mass="33227">MRAARSFDFNAYLQLCRPLNAVMAALGMTIGYLLAFQPTQMGIMRVGEWAFPLIQPFSEIFNLNFFLTLFSIIFIISGGQAINDYFDRDVDAKQKKTRPIPSGKVSPENALLFSMILFAAGNILALLVQSPTQLTFPIAIFFSFLFVIYSAFMQRLKFAGNVVVALGVGFTYLFGASAVQLTPLVLAVSLAPFFANWAREIIKDVEDKEMDRGNKLSLPLITGQKNVEIITAVVLLAGVVAGYLPAIFFNAGTAYFVIVTLANTRFFRAWMQLQLNHPGEAASAMKHGMLIALVAQLTLLLG</sequence>
<dbReference type="GO" id="GO:0016765">
    <property type="term" value="F:transferase activity, transferring alkyl or aryl (other than methyl) groups"/>
    <property type="evidence" value="ECO:0007669"/>
    <property type="project" value="InterPro"/>
</dbReference>
<name>A0A7T9DJ12_9ARCH</name>
<keyword evidence="4 5" id="KW-0472">Membrane</keyword>
<proteinExistence type="predicted"/>
<accession>A0A7T9DJ12</accession>
<feature type="transmembrane region" description="Helical" evidence="5">
    <location>
        <begin position="229"/>
        <end position="248"/>
    </location>
</feature>
<keyword evidence="2 5" id="KW-0812">Transmembrane</keyword>
<evidence type="ECO:0000256" key="5">
    <source>
        <dbReference type="SAM" id="Phobius"/>
    </source>
</evidence>
<dbReference type="PANTHER" id="PTHR42723">
    <property type="entry name" value="CHLOROPHYLL SYNTHASE"/>
    <property type="match status" value="1"/>
</dbReference>
<keyword evidence="3 5" id="KW-1133">Transmembrane helix</keyword>
<dbReference type="Proteomes" id="UP000596004">
    <property type="component" value="Chromosome"/>
</dbReference>
<dbReference type="InterPro" id="IPR050475">
    <property type="entry name" value="Prenyltransferase_related"/>
</dbReference>
<gene>
    <name evidence="6" type="ORF">IPJ89_03740</name>
</gene>
<dbReference type="AlphaFoldDB" id="A0A7T9DJ12"/>
<feature type="transmembrane region" description="Helical" evidence="5">
    <location>
        <begin position="107"/>
        <end position="128"/>
    </location>
</feature>
<dbReference type="PANTHER" id="PTHR42723:SF1">
    <property type="entry name" value="CHLOROPHYLL SYNTHASE, CHLOROPLASTIC"/>
    <property type="match status" value="1"/>
</dbReference>
<dbReference type="EMBL" id="CP064981">
    <property type="protein sequence ID" value="QQR92244.1"/>
    <property type="molecule type" value="Genomic_DNA"/>
</dbReference>
<dbReference type="InterPro" id="IPR000537">
    <property type="entry name" value="UbiA_prenyltransferase"/>
</dbReference>
<feature type="transmembrane region" description="Helical" evidence="5">
    <location>
        <begin position="63"/>
        <end position="86"/>
    </location>
</feature>
<evidence type="ECO:0000313" key="6">
    <source>
        <dbReference type="EMBL" id="QQR92244.1"/>
    </source>
</evidence>
<evidence type="ECO:0000256" key="2">
    <source>
        <dbReference type="ARBA" id="ARBA00022692"/>
    </source>
</evidence>
<comment type="subcellular location">
    <subcellularLocation>
        <location evidence="1">Cell membrane</location>
        <topology evidence="1">Multi-pass membrane protein</topology>
    </subcellularLocation>
</comment>
<feature type="transmembrane region" description="Helical" evidence="5">
    <location>
        <begin position="21"/>
        <end position="43"/>
    </location>
</feature>
<dbReference type="Gene3D" id="1.20.120.1780">
    <property type="entry name" value="UbiA prenyltransferase"/>
    <property type="match status" value="1"/>
</dbReference>
<reference evidence="6" key="1">
    <citation type="submission" date="2020-11" db="EMBL/GenBank/DDBJ databases">
        <title>Connecting structure to function with the recovery of over 1000 high-quality activated sludge metagenome-assembled genomes encoding full-length rRNA genes using long-read sequencing.</title>
        <authorList>
            <person name="Singleton C.M."/>
            <person name="Petriglieri F."/>
            <person name="Kristensen J.M."/>
            <person name="Kirkegaard R.H."/>
            <person name="Michaelsen T.Y."/>
            <person name="Andersen M.H."/>
            <person name="Karst S.M."/>
            <person name="Dueholm M.S."/>
            <person name="Nielsen P.H."/>
            <person name="Albertsen M."/>
        </authorList>
    </citation>
    <scope>NUCLEOTIDE SEQUENCE</scope>
    <source>
        <strain evidence="6">Fred_18-Q3-R57-64_BAT3C.431</strain>
    </source>
</reference>
<keyword evidence="6" id="KW-0808">Transferase</keyword>
<protein>
    <submittedName>
        <fullName evidence="6">Geranylgeranylglycerol-phosphate geranylgeranyltransferase</fullName>
    </submittedName>
</protein>
<dbReference type="GO" id="GO:0005886">
    <property type="term" value="C:plasma membrane"/>
    <property type="evidence" value="ECO:0007669"/>
    <property type="project" value="UniProtKB-SubCell"/>
</dbReference>
<organism evidence="6">
    <name type="scientific">Candidatus Iainarchaeum sp</name>
    <dbReference type="NCBI Taxonomy" id="3101447"/>
    <lineage>
        <taxon>Archaea</taxon>
        <taxon>Candidatus Iainarchaeota</taxon>
        <taxon>Candidatus Iainarchaeia</taxon>
        <taxon>Candidatus Iainarchaeales</taxon>
        <taxon>Candidatus Iainarchaeaceae</taxon>
        <taxon>Candidatus Iainarchaeum</taxon>
    </lineage>
</organism>